<dbReference type="InterPro" id="IPR027017">
    <property type="entry name" value="P60_peptidase_YkfC"/>
</dbReference>
<dbReference type="Pfam" id="PF12913">
    <property type="entry name" value="SH3_6"/>
    <property type="match status" value="1"/>
</dbReference>
<dbReference type="Gene3D" id="3.90.1720.10">
    <property type="entry name" value="endopeptidase domain like (from Nostoc punctiforme)"/>
    <property type="match status" value="1"/>
</dbReference>
<reference evidence="2 3" key="1">
    <citation type="submission" date="2015-02" db="EMBL/GenBank/DDBJ databases">
        <title>Single cell genomics of a rare environmental alphaproteobacterium provides unique insights into Rickettsiaceae evolution.</title>
        <authorList>
            <person name="Martijn J."/>
            <person name="Schulz F."/>
            <person name="Zaremba-Niedzwiedzka K."/>
            <person name="Viklund J."/>
            <person name="Stepanauskas R."/>
            <person name="Andersson S.G.E."/>
            <person name="Horn M."/>
            <person name="Guy L."/>
            <person name="Ettema T.J.G."/>
        </authorList>
    </citation>
    <scope>NUCLEOTIDE SEQUENCE [LARGE SCALE GENOMIC DNA]</scope>
    <source>
        <strain evidence="2 3">SCGC AAA041-L04</strain>
    </source>
</reference>
<feature type="domain" description="SH3b1" evidence="1">
    <location>
        <begin position="123"/>
        <end position="175"/>
    </location>
</feature>
<keyword evidence="3" id="KW-1185">Reference proteome</keyword>
<dbReference type="AlphaFoldDB" id="A0A0F5MPU1"/>
<organism evidence="2 3">
    <name type="scientific">Candidatus Arcanibacter lacustris</name>
    <dbReference type="NCBI Taxonomy" id="1607817"/>
    <lineage>
        <taxon>Bacteria</taxon>
        <taxon>Pseudomonadati</taxon>
        <taxon>Pseudomonadota</taxon>
        <taxon>Alphaproteobacteria</taxon>
        <taxon>Rickettsiales</taxon>
        <taxon>Candidatus Arcanibacter</taxon>
    </lineage>
</organism>
<dbReference type="PIRSF" id="PIRSF019015">
    <property type="entry name" value="P60_peptidase_YkfC"/>
    <property type="match status" value="1"/>
</dbReference>
<dbReference type="InterPro" id="IPR038765">
    <property type="entry name" value="Papain-like_cys_pep_sf"/>
</dbReference>
<protein>
    <submittedName>
        <fullName evidence="2">SH3 domain of the SH3b1 type</fullName>
    </submittedName>
</protein>
<dbReference type="EMBL" id="JYHA01000050">
    <property type="protein sequence ID" value="KKB96599.1"/>
    <property type="molecule type" value="Genomic_DNA"/>
</dbReference>
<dbReference type="SUPFAM" id="SSF54001">
    <property type="entry name" value="Cysteine proteinases"/>
    <property type="match status" value="1"/>
</dbReference>
<evidence type="ECO:0000313" key="3">
    <source>
        <dbReference type="Proteomes" id="UP000033358"/>
    </source>
</evidence>
<name>A0A0F5MPU1_9RICK</name>
<sequence>MFDQIQKNIFTQDSILDLKTIPQDSSAISVEVDPMLKVNDNINSFDDYISDYFVIWKNIPSDFNPALPSRLEIGDYEYNFASHLDDWYDLLVDNANMSSLSDDPQKFMVTTSTDLRYLPTNSPSYHNPLDAGQGYHFDNIQQNLLRIGEPLLVFHYSKDQKYAFVLINAKAYGFVAVNHIAKVTKERALGLMNSDYAMIANDDSSIYYKDDYVTSLDMGAILPIDNGDLKLPVRNIDGGLDLITVNADYENIIKTPLEFNLANVKLIVDKLIDKPYGWAGHLGNRDCAQLTKDYFAVFGKLIPIFSAEQSKVGEIIDLSSYGKMQKLAKIKSLPIYKTILYTKGHVVIYMGEYNKLPIIFHARWGVPLYDSTFNEYRYIIGKSVLTSLEFGSDLAGFDLKHSSFLESISSASIVI</sequence>
<dbReference type="InterPro" id="IPR039439">
    <property type="entry name" value="SH3b1_dom"/>
</dbReference>
<evidence type="ECO:0000313" key="2">
    <source>
        <dbReference type="EMBL" id="KKB96599.1"/>
    </source>
</evidence>
<dbReference type="Proteomes" id="UP000033358">
    <property type="component" value="Unassembled WGS sequence"/>
</dbReference>
<proteinExistence type="predicted"/>
<comment type="caution">
    <text evidence="2">The sequence shown here is derived from an EMBL/GenBank/DDBJ whole genome shotgun (WGS) entry which is preliminary data.</text>
</comment>
<accession>A0A0F5MPU1</accession>
<evidence type="ECO:0000259" key="1">
    <source>
        <dbReference type="Pfam" id="PF12913"/>
    </source>
</evidence>
<gene>
    <name evidence="2" type="ORF">SZ25_00315</name>
</gene>